<reference evidence="2 3" key="1">
    <citation type="submission" date="2015-08" db="EMBL/GenBank/DDBJ databases">
        <title>Draft Genome Sequence of Pseudoalteromonas porphyrae UCD-SED14.</title>
        <authorList>
            <person name="Coil D.A."/>
            <person name="Jospin G."/>
            <person name="Lee R.D."/>
            <person name="Eisen J.A."/>
        </authorList>
    </citation>
    <scope>NUCLEOTIDE SEQUENCE [LARGE SCALE GENOMIC DNA]</scope>
    <source>
        <strain evidence="2 3">UCD-SED14</strain>
    </source>
</reference>
<keyword evidence="3" id="KW-1185">Reference proteome</keyword>
<gene>
    <name evidence="2" type="ORF">ADS77_07385</name>
</gene>
<evidence type="ECO:0000313" key="3">
    <source>
        <dbReference type="Proteomes" id="UP000037848"/>
    </source>
</evidence>
<organism evidence="2 3">
    <name type="scientific">Pseudoalteromonas porphyrae</name>
    <dbReference type="NCBI Taxonomy" id="187330"/>
    <lineage>
        <taxon>Bacteria</taxon>
        <taxon>Pseudomonadati</taxon>
        <taxon>Pseudomonadota</taxon>
        <taxon>Gammaproteobacteria</taxon>
        <taxon>Alteromonadales</taxon>
        <taxon>Pseudoalteromonadaceae</taxon>
        <taxon>Pseudoalteromonas</taxon>
    </lineage>
</organism>
<keyword evidence="1" id="KW-1133">Transmembrane helix</keyword>
<comment type="caution">
    <text evidence="2">The sequence shown here is derived from an EMBL/GenBank/DDBJ whole genome shotgun (WGS) entry which is preliminary data.</text>
</comment>
<accession>A0A0N1EPY4</accession>
<proteinExistence type="predicted"/>
<keyword evidence="1" id="KW-0472">Membrane</keyword>
<sequence length="118" mass="12868">MAIKTNQSGAIKDEFNFSTLGIWIKLYLVALCAFSLILSIVMVSIVIKKGGVHPAALVAAVSGLCGYAYWHLWAVSRRKVKHITTLAVLNLIIGGNILGCLMMFFIRQSAVKEISSNK</sequence>
<dbReference type="AlphaFoldDB" id="A0A0N1EPY4"/>
<feature type="transmembrane region" description="Helical" evidence="1">
    <location>
        <begin position="85"/>
        <end position="106"/>
    </location>
</feature>
<dbReference type="RefSeq" id="WP_054453694.1">
    <property type="nucleotide sequence ID" value="NZ_LHPH01000007.1"/>
</dbReference>
<dbReference type="PATRIC" id="fig|187330.3.peg.3506"/>
<feature type="transmembrane region" description="Helical" evidence="1">
    <location>
        <begin position="54"/>
        <end position="73"/>
    </location>
</feature>
<dbReference type="EMBL" id="LHPH01000007">
    <property type="protein sequence ID" value="KPH63737.1"/>
    <property type="molecule type" value="Genomic_DNA"/>
</dbReference>
<name>A0A0N1EPY4_9GAMM</name>
<dbReference type="Proteomes" id="UP000037848">
    <property type="component" value="Unassembled WGS sequence"/>
</dbReference>
<evidence type="ECO:0000313" key="2">
    <source>
        <dbReference type="EMBL" id="KPH63737.1"/>
    </source>
</evidence>
<protein>
    <submittedName>
        <fullName evidence="2">Uncharacterized protein</fullName>
    </submittedName>
</protein>
<keyword evidence="1" id="KW-0812">Transmembrane</keyword>
<feature type="transmembrane region" description="Helical" evidence="1">
    <location>
        <begin position="22"/>
        <end position="47"/>
    </location>
</feature>
<dbReference type="OrthoDB" id="6316001at2"/>
<dbReference type="STRING" id="187330.AMS58_13530"/>
<evidence type="ECO:0000256" key="1">
    <source>
        <dbReference type="SAM" id="Phobius"/>
    </source>
</evidence>